<evidence type="ECO:0000256" key="3">
    <source>
        <dbReference type="ARBA" id="ARBA00023002"/>
    </source>
</evidence>
<feature type="binding site" evidence="5">
    <location>
        <position position="149"/>
    </location>
    <ligand>
        <name>Fe cation</name>
        <dbReference type="ChEBI" id="CHEBI:24875"/>
        <note>catalytic</note>
    </ligand>
</feature>
<accession>A0A7H2BBU4</accession>
<feature type="binding site" evidence="5">
    <location>
        <position position="205"/>
    </location>
    <ligand>
        <name>Fe cation</name>
        <dbReference type="ChEBI" id="CHEBI:24875"/>
        <note>catalytic</note>
    </ligand>
</feature>
<protein>
    <submittedName>
        <fullName evidence="7">Alpha-ketoglutarate-dependent dioxygenase AlkB</fullName>
    </submittedName>
</protein>
<dbReference type="GeneID" id="96624127"/>
<dbReference type="Proteomes" id="UP000516404">
    <property type="component" value="Chromosome"/>
</dbReference>
<feature type="binding site" evidence="5">
    <location>
        <position position="151"/>
    </location>
    <ligand>
        <name>Fe cation</name>
        <dbReference type="ChEBI" id="CHEBI:24875"/>
        <note>catalytic</note>
    </ligand>
</feature>
<proteinExistence type="predicted"/>
<dbReference type="InterPro" id="IPR004574">
    <property type="entry name" value="Alkb"/>
</dbReference>
<dbReference type="InterPro" id="IPR027450">
    <property type="entry name" value="AlkB-like"/>
</dbReference>
<name>A0A7H2BBU4_9MICC</name>
<dbReference type="InterPro" id="IPR037151">
    <property type="entry name" value="AlkB-like_sf"/>
</dbReference>
<evidence type="ECO:0000256" key="4">
    <source>
        <dbReference type="ARBA" id="ARBA00023004"/>
    </source>
</evidence>
<evidence type="ECO:0000256" key="5">
    <source>
        <dbReference type="PIRSR" id="PIRSR604574-2"/>
    </source>
</evidence>
<evidence type="ECO:0000256" key="1">
    <source>
        <dbReference type="ARBA" id="ARBA00022723"/>
    </source>
</evidence>
<dbReference type="KEGG" id="rter:IDM49_07730"/>
<dbReference type="PANTHER" id="PTHR16557:SF2">
    <property type="entry name" value="NUCLEIC ACID DIOXYGENASE ALKBH1"/>
    <property type="match status" value="1"/>
</dbReference>
<evidence type="ECO:0000259" key="6">
    <source>
        <dbReference type="PROSITE" id="PS51471"/>
    </source>
</evidence>
<organism evidence="7 8">
    <name type="scientific">Rothia terrae</name>
    <dbReference type="NCBI Taxonomy" id="396015"/>
    <lineage>
        <taxon>Bacteria</taxon>
        <taxon>Bacillati</taxon>
        <taxon>Actinomycetota</taxon>
        <taxon>Actinomycetes</taxon>
        <taxon>Micrococcales</taxon>
        <taxon>Micrococcaceae</taxon>
        <taxon>Rothia</taxon>
    </lineage>
</organism>
<keyword evidence="2 7" id="KW-0223">Dioxygenase</keyword>
<keyword evidence="4 5" id="KW-0408">Iron</keyword>
<dbReference type="GO" id="GO:0008198">
    <property type="term" value="F:ferrous iron binding"/>
    <property type="evidence" value="ECO:0007669"/>
    <property type="project" value="TreeGrafter"/>
</dbReference>
<dbReference type="GO" id="GO:0035515">
    <property type="term" value="F:oxidative RNA demethylase activity"/>
    <property type="evidence" value="ECO:0007669"/>
    <property type="project" value="TreeGrafter"/>
</dbReference>
<dbReference type="PANTHER" id="PTHR16557">
    <property type="entry name" value="ALKYLATED DNA REPAIR PROTEIN ALKB-RELATED"/>
    <property type="match status" value="1"/>
</dbReference>
<dbReference type="SUPFAM" id="SSF51197">
    <property type="entry name" value="Clavaminate synthase-like"/>
    <property type="match status" value="1"/>
</dbReference>
<dbReference type="Gene3D" id="2.60.120.590">
    <property type="entry name" value="Alpha-ketoglutarate-dependent dioxygenase AlkB-like"/>
    <property type="match status" value="1"/>
</dbReference>
<dbReference type="GO" id="GO:0035516">
    <property type="term" value="F:broad specificity oxidative DNA demethylase activity"/>
    <property type="evidence" value="ECO:0007669"/>
    <property type="project" value="TreeGrafter"/>
</dbReference>
<dbReference type="GO" id="GO:0005737">
    <property type="term" value="C:cytoplasm"/>
    <property type="evidence" value="ECO:0007669"/>
    <property type="project" value="TreeGrafter"/>
</dbReference>
<dbReference type="RefSeq" id="WP_190724086.1">
    <property type="nucleotide sequence ID" value="NZ_CP061539.1"/>
</dbReference>
<sequence length="251" mass="27841">MSDSLFTDSDLPRQAREILPGVIHLPGWLDVTQQLFLVRQFQLFAQRGIPPHSPDIFGKKMSVQMTSLGWHWSNYEYTQSVPELGGAAPLPVPDWIVRLGRRAVEDAYARPNLQWPVEETERTIRWARSYTPDMALVNYYSPQASMGMHQDKEERSSAPIVSLSIGDTAIFRAGNTETKNHPYIDLRLASGDLVVFGGPSRFMYHGVPKILVGTAPTDIGLHSAGLTEGRFNLTLRDTGLAALATAGLPLK</sequence>
<reference evidence="7 8" key="1">
    <citation type="submission" date="2020-09" db="EMBL/GenBank/DDBJ databases">
        <title>Investigation of environmental microbes.</title>
        <authorList>
            <person name="Ou Y."/>
            <person name="Kang Q."/>
        </authorList>
    </citation>
    <scope>NUCLEOTIDE SEQUENCE [LARGE SCALE GENOMIC DNA]</scope>
    <source>
        <strain evidence="7 8">KJZ-14</strain>
    </source>
</reference>
<dbReference type="AlphaFoldDB" id="A0A7H2BBU4"/>
<dbReference type="PROSITE" id="PS51471">
    <property type="entry name" value="FE2OG_OXY"/>
    <property type="match status" value="1"/>
</dbReference>
<comment type="cofactor">
    <cofactor evidence="5">
        <name>Fe(2+)</name>
        <dbReference type="ChEBI" id="CHEBI:29033"/>
    </cofactor>
    <text evidence="5">Binds 1 Fe(2+) ion per subunit.</text>
</comment>
<dbReference type="GO" id="GO:0035513">
    <property type="term" value="P:oxidative RNA demethylation"/>
    <property type="evidence" value="ECO:0007669"/>
    <property type="project" value="TreeGrafter"/>
</dbReference>
<gene>
    <name evidence="7" type="ORF">IDM49_07730</name>
</gene>
<dbReference type="Pfam" id="PF13532">
    <property type="entry name" value="2OG-FeII_Oxy_2"/>
    <property type="match status" value="1"/>
</dbReference>
<feature type="domain" description="Fe2OG dioxygenase" evidence="6">
    <location>
        <begin position="131"/>
        <end position="239"/>
    </location>
</feature>
<dbReference type="EMBL" id="CP061539">
    <property type="protein sequence ID" value="QNV37140.1"/>
    <property type="molecule type" value="Genomic_DNA"/>
</dbReference>
<keyword evidence="1 5" id="KW-0479">Metal-binding</keyword>
<evidence type="ECO:0000313" key="8">
    <source>
        <dbReference type="Proteomes" id="UP000516404"/>
    </source>
</evidence>
<keyword evidence="8" id="KW-1185">Reference proteome</keyword>
<keyword evidence="3" id="KW-0560">Oxidoreductase</keyword>
<evidence type="ECO:0000313" key="7">
    <source>
        <dbReference type="EMBL" id="QNV37140.1"/>
    </source>
</evidence>
<evidence type="ECO:0000256" key="2">
    <source>
        <dbReference type="ARBA" id="ARBA00022964"/>
    </source>
</evidence>
<dbReference type="InterPro" id="IPR005123">
    <property type="entry name" value="Oxoglu/Fe-dep_dioxygenase_dom"/>
</dbReference>